<protein>
    <submittedName>
        <fullName evidence="6">TetR/AcrR family transcriptional regulator</fullName>
    </submittedName>
</protein>
<dbReference type="SUPFAM" id="SSF46689">
    <property type="entry name" value="Homeodomain-like"/>
    <property type="match status" value="1"/>
</dbReference>
<dbReference type="Pfam" id="PF00440">
    <property type="entry name" value="TetR_N"/>
    <property type="match status" value="1"/>
</dbReference>
<feature type="DNA-binding region" description="H-T-H motif" evidence="4">
    <location>
        <begin position="29"/>
        <end position="48"/>
    </location>
</feature>
<evidence type="ECO:0000256" key="4">
    <source>
        <dbReference type="PROSITE-ProRule" id="PRU00335"/>
    </source>
</evidence>
<feature type="domain" description="HTH tetR-type" evidence="5">
    <location>
        <begin position="6"/>
        <end position="66"/>
    </location>
</feature>
<dbReference type="SUPFAM" id="SSF48498">
    <property type="entry name" value="Tetracyclin repressor-like, C-terminal domain"/>
    <property type="match status" value="1"/>
</dbReference>
<dbReference type="PROSITE" id="PS50977">
    <property type="entry name" value="HTH_TETR_2"/>
    <property type="match status" value="1"/>
</dbReference>
<sequence length="200" mass="22645">MQRARPYDRDEALDAALGLFWEKGYHATSLKDLEAVLRMKPGSIYAAFTSKEKLFLLTLERYYERSREEFRSVVTEAPGPMAGLKAFLKAVASAEIRNPKHRACMLVKTLLTTTTEDAKITRTVDSYLEGMAQEMAHVFEQAKAAGEIRADLDPRRLARRFQSDLSALKIEAYRDAPAEELARRADELAQDLDDLRPAPH</sequence>
<organism evidence="6 7">
    <name type="scientific">Roseibium aestuarii</name>
    <dbReference type="NCBI Taxonomy" id="2600299"/>
    <lineage>
        <taxon>Bacteria</taxon>
        <taxon>Pseudomonadati</taxon>
        <taxon>Pseudomonadota</taxon>
        <taxon>Alphaproteobacteria</taxon>
        <taxon>Hyphomicrobiales</taxon>
        <taxon>Stappiaceae</taxon>
        <taxon>Roseibium</taxon>
    </lineage>
</organism>
<dbReference type="Pfam" id="PF16925">
    <property type="entry name" value="TetR_C_13"/>
    <property type="match status" value="1"/>
</dbReference>
<evidence type="ECO:0000313" key="6">
    <source>
        <dbReference type="EMBL" id="MFD1695254.1"/>
    </source>
</evidence>
<dbReference type="EMBL" id="JBHUFA010000001">
    <property type="protein sequence ID" value="MFD1695254.1"/>
    <property type="molecule type" value="Genomic_DNA"/>
</dbReference>
<dbReference type="InterPro" id="IPR009057">
    <property type="entry name" value="Homeodomain-like_sf"/>
</dbReference>
<dbReference type="PANTHER" id="PTHR47506">
    <property type="entry name" value="TRANSCRIPTIONAL REGULATORY PROTEIN"/>
    <property type="match status" value="1"/>
</dbReference>
<keyword evidence="7" id="KW-1185">Reference proteome</keyword>
<dbReference type="PANTHER" id="PTHR47506:SF1">
    <property type="entry name" value="HTH-TYPE TRANSCRIPTIONAL REGULATOR YJDC"/>
    <property type="match status" value="1"/>
</dbReference>
<accession>A0ABW4JVI7</accession>
<proteinExistence type="predicted"/>
<dbReference type="RefSeq" id="WP_149890995.1">
    <property type="nucleotide sequence ID" value="NZ_JBHUFA010000001.1"/>
</dbReference>
<reference evidence="7" key="1">
    <citation type="journal article" date="2019" name="Int. J. Syst. Evol. Microbiol.">
        <title>The Global Catalogue of Microorganisms (GCM) 10K type strain sequencing project: providing services to taxonomists for standard genome sequencing and annotation.</title>
        <authorList>
            <consortium name="The Broad Institute Genomics Platform"/>
            <consortium name="The Broad Institute Genome Sequencing Center for Infectious Disease"/>
            <person name="Wu L."/>
            <person name="Ma J."/>
        </authorList>
    </citation>
    <scope>NUCLEOTIDE SEQUENCE [LARGE SCALE GENOMIC DNA]</scope>
    <source>
        <strain evidence="7">JCM 3369</strain>
    </source>
</reference>
<name>A0ABW4JVI7_9HYPH</name>
<keyword evidence="2 4" id="KW-0238">DNA-binding</keyword>
<dbReference type="InterPro" id="IPR036271">
    <property type="entry name" value="Tet_transcr_reg_TetR-rel_C_sf"/>
</dbReference>
<dbReference type="InterPro" id="IPR001647">
    <property type="entry name" value="HTH_TetR"/>
</dbReference>
<evidence type="ECO:0000256" key="2">
    <source>
        <dbReference type="ARBA" id="ARBA00023125"/>
    </source>
</evidence>
<dbReference type="InterPro" id="IPR011075">
    <property type="entry name" value="TetR_C"/>
</dbReference>
<gene>
    <name evidence="6" type="ORF">ACFSC7_06975</name>
</gene>
<keyword evidence="1" id="KW-0805">Transcription regulation</keyword>
<dbReference type="Gene3D" id="1.10.10.60">
    <property type="entry name" value="Homeodomain-like"/>
    <property type="match status" value="1"/>
</dbReference>
<keyword evidence="3" id="KW-0804">Transcription</keyword>
<comment type="caution">
    <text evidence="6">The sequence shown here is derived from an EMBL/GenBank/DDBJ whole genome shotgun (WGS) entry which is preliminary data.</text>
</comment>
<evidence type="ECO:0000256" key="1">
    <source>
        <dbReference type="ARBA" id="ARBA00023015"/>
    </source>
</evidence>
<evidence type="ECO:0000259" key="5">
    <source>
        <dbReference type="PROSITE" id="PS50977"/>
    </source>
</evidence>
<evidence type="ECO:0000256" key="3">
    <source>
        <dbReference type="ARBA" id="ARBA00023163"/>
    </source>
</evidence>
<dbReference type="Proteomes" id="UP001597327">
    <property type="component" value="Unassembled WGS sequence"/>
</dbReference>
<evidence type="ECO:0000313" key="7">
    <source>
        <dbReference type="Proteomes" id="UP001597327"/>
    </source>
</evidence>
<dbReference type="Gene3D" id="1.10.357.10">
    <property type="entry name" value="Tetracycline Repressor, domain 2"/>
    <property type="match status" value="1"/>
</dbReference>